<protein>
    <recommendedName>
        <fullName evidence="4">DUF2752 domain-containing protein</fullName>
    </recommendedName>
</protein>
<gene>
    <name evidence="2" type="ORF">DSM02_2778</name>
</gene>
<dbReference type="EMBL" id="QOVK01000013">
    <property type="protein sequence ID" value="RXG20126.1"/>
    <property type="molecule type" value="Genomic_DNA"/>
</dbReference>
<dbReference type="AlphaFoldDB" id="A0A4Q0P2H4"/>
<evidence type="ECO:0000256" key="1">
    <source>
        <dbReference type="SAM" id="Phobius"/>
    </source>
</evidence>
<name>A0A4Q0P2H4_9FLAO</name>
<organism evidence="2 3">
    <name type="scientific">Leeuwenhoekiella polynyae</name>
    <dbReference type="NCBI Taxonomy" id="1550906"/>
    <lineage>
        <taxon>Bacteria</taxon>
        <taxon>Pseudomonadati</taxon>
        <taxon>Bacteroidota</taxon>
        <taxon>Flavobacteriia</taxon>
        <taxon>Flavobacteriales</taxon>
        <taxon>Flavobacteriaceae</taxon>
        <taxon>Leeuwenhoekiella</taxon>
    </lineage>
</organism>
<dbReference type="Pfam" id="PF10825">
    <property type="entry name" value="DUF2752"/>
    <property type="match status" value="1"/>
</dbReference>
<evidence type="ECO:0000313" key="3">
    <source>
        <dbReference type="Proteomes" id="UP000289859"/>
    </source>
</evidence>
<evidence type="ECO:0000313" key="2">
    <source>
        <dbReference type="EMBL" id="RXG20126.1"/>
    </source>
</evidence>
<keyword evidence="1" id="KW-0812">Transmembrane</keyword>
<sequence length="129" mass="14743">MPVVSFKQLIYIGSAILIVSTAYIYKTYNPLEVGFFPKCPFYTLTGFFCPGCGSQRALHHLLNGNILLAFEKNALFLIALPYVGFGAFLDIKNNYNNKLIQIRKTFYGTLAIWVVFSIIIIFWIVRNLF</sequence>
<proteinExistence type="predicted"/>
<dbReference type="Proteomes" id="UP000289859">
    <property type="component" value="Unassembled WGS sequence"/>
</dbReference>
<keyword evidence="1" id="KW-0472">Membrane</keyword>
<feature type="transmembrane region" description="Helical" evidence="1">
    <location>
        <begin position="9"/>
        <end position="25"/>
    </location>
</feature>
<keyword evidence="3" id="KW-1185">Reference proteome</keyword>
<dbReference type="InterPro" id="IPR021215">
    <property type="entry name" value="DUF2752"/>
</dbReference>
<feature type="transmembrane region" description="Helical" evidence="1">
    <location>
        <begin position="105"/>
        <end position="125"/>
    </location>
</feature>
<accession>A0A4Q0P2H4</accession>
<comment type="caution">
    <text evidence="2">The sequence shown here is derived from an EMBL/GenBank/DDBJ whole genome shotgun (WGS) entry which is preliminary data.</text>
</comment>
<feature type="transmembrane region" description="Helical" evidence="1">
    <location>
        <begin position="74"/>
        <end position="93"/>
    </location>
</feature>
<reference evidence="2 3" key="1">
    <citation type="submission" date="2018-07" db="EMBL/GenBank/DDBJ databases">
        <title>Leeuwenhoekiella genomics.</title>
        <authorList>
            <person name="Tahon G."/>
            <person name="Willems A."/>
        </authorList>
    </citation>
    <scope>NUCLEOTIDE SEQUENCE [LARGE SCALE GENOMIC DNA]</scope>
    <source>
        <strain evidence="2 3">LMG 29608</strain>
    </source>
</reference>
<keyword evidence="1" id="KW-1133">Transmembrane helix</keyword>
<evidence type="ECO:0008006" key="4">
    <source>
        <dbReference type="Google" id="ProtNLM"/>
    </source>
</evidence>